<name>A0A1Y2LC91_9PROT</name>
<keyword evidence="2" id="KW-0378">Hydrolase</keyword>
<comment type="caution">
    <text evidence="4">The sequence shown here is derived from an EMBL/GenBank/DDBJ whole genome shotgun (WGS) entry which is preliminary data.</text>
</comment>
<reference evidence="4 5" key="1">
    <citation type="submission" date="2014-03" db="EMBL/GenBank/DDBJ databases">
        <title>The draft genome sequence of Thalassospira alkalitolerans JCM 18968.</title>
        <authorList>
            <person name="Lai Q."/>
            <person name="Shao Z."/>
        </authorList>
    </citation>
    <scope>NUCLEOTIDE SEQUENCE [LARGE SCALE GENOMIC DNA]</scope>
    <source>
        <strain evidence="4 5">JCM 18968</strain>
    </source>
</reference>
<dbReference type="Proteomes" id="UP000193396">
    <property type="component" value="Unassembled WGS sequence"/>
</dbReference>
<feature type="domain" description="Choloylglycine hydrolase/NAAA C-terminal" evidence="3">
    <location>
        <begin position="2"/>
        <end position="309"/>
    </location>
</feature>
<keyword evidence="5" id="KW-1185">Reference proteome</keyword>
<evidence type="ECO:0000259" key="3">
    <source>
        <dbReference type="Pfam" id="PF02275"/>
    </source>
</evidence>
<sequence>MCTNFQVNVPKQGYINGRSMEFGIELESKFFFRKAGHTYDQKIWGPKYGLSWQGKYGFVAMNVLNLPIVTDGMNTQGLSTGNLWLPGTEYQTITDPQKGLSIDNFSAWILSNFADCDEVKSALNAKQVQVGTSKFLQHLLPLHFPIHDAKGNCIVIEFIKGEMKIHDNPVGVLTNQPEFPDQLTNLRNYVDLSPWNNQSTTFNGFEVTQTGNGTGLLHLPGDPTPPSRFVRATALTSFADPVDTLDQGINLAFHVLNAVDIPRGLIRNNGEHGTEKDYTQWVVVKDMTRRIYSARFYTSLQVQSIDLAALEKSKELDALDGKQVAFPLSPIPNLNPELSKLATPTLHLADVAS</sequence>
<proteinExistence type="inferred from homology"/>
<gene>
    <name evidence="4" type="ORF">TALK_10575</name>
</gene>
<dbReference type="AlphaFoldDB" id="A0A1Y2LC91"/>
<evidence type="ECO:0000256" key="1">
    <source>
        <dbReference type="ARBA" id="ARBA00006625"/>
    </source>
</evidence>
<dbReference type="Pfam" id="PF02275">
    <property type="entry name" value="CBAH"/>
    <property type="match status" value="1"/>
</dbReference>
<evidence type="ECO:0000256" key="2">
    <source>
        <dbReference type="ARBA" id="ARBA00022801"/>
    </source>
</evidence>
<dbReference type="PANTHER" id="PTHR35527:SF2">
    <property type="entry name" value="HYDROLASE"/>
    <property type="match status" value="1"/>
</dbReference>
<evidence type="ECO:0000313" key="4">
    <source>
        <dbReference type="EMBL" id="OSQ48033.1"/>
    </source>
</evidence>
<evidence type="ECO:0000313" key="5">
    <source>
        <dbReference type="Proteomes" id="UP000193396"/>
    </source>
</evidence>
<dbReference type="STRING" id="1293890.TALK_10575"/>
<protein>
    <recommendedName>
        <fullName evidence="3">Choloylglycine hydrolase/NAAA C-terminal domain-containing protein</fullName>
    </recommendedName>
</protein>
<dbReference type="EMBL" id="JFKB01000006">
    <property type="protein sequence ID" value="OSQ48033.1"/>
    <property type="molecule type" value="Genomic_DNA"/>
</dbReference>
<dbReference type="GO" id="GO:0016787">
    <property type="term" value="F:hydrolase activity"/>
    <property type="evidence" value="ECO:0007669"/>
    <property type="project" value="UniProtKB-KW"/>
</dbReference>
<dbReference type="Gene3D" id="3.60.60.10">
    <property type="entry name" value="Penicillin V Acylase, Chain A"/>
    <property type="match status" value="1"/>
</dbReference>
<dbReference type="InterPro" id="IPR029055">
    <property type="entry name" value="Ntn_hydrolases_N"/>
</dbReference>
<dbReference type="OrthoDB" id="9794717at2"/>
<comment type="similarity">
    <text evidence="1">Belongs to the peptidase C59 family.</text>
</comment>
<dbReference type="SUPFAM" id="SSF56235">
    <property type="entry name" value="N-terminal nucleophile aminohydrolases (Ntn hydrolases)"/>
    <property type="match status" value="1"/>
</dbReference>
<dbReference type="RefSeq" id="WP_085618604.1">
    <property type="nucleotide sequence ID" value="NZ_JFKB01000006.1"/>
</dbReference>
<organism evidence="4 5">
    <name type="scientific">Thalassospira alkalitolerans</name>
    <dbReference type="NCBI Taxonomy" id="1293890"/>
    <lineage>
        <taxon>Bacteria</taxon>
        <taxon>Pseudomonadati</taxon>
        <taxon>Pseudomonadota</taxon>
        <taxon>Alphaproteobacteria</taxon>
        <taxon>Rhodospirillales</taxon>
        <taxon>Thalassospiraceae</taxon>
        <taxon>Thalassospira</taxon>
    </lineage>
</organism>
<dbReference type="PANTHER" id="PTHR35527">
    <property type="entry name" value="CHOLOYLGLYCINE HYDROLASE"/>
    <property type="match status" value="1"/>
</dbReference>
<accession>A0A1Y2LC91</accession>
<dbReference type="InterPro" id="IPR029132">
    <property type="entry name" value="CBAH/NAAA_C"/>
</dbReference>
<dbReference type="InterPro" id="IPR052193">
    <property type="entry name" value="Peptidase_C59"/>
</dbReference>